<protein>
    <recommendedName>
        <fullName evidence="1">Transcription regulator AsnC/Lrp ligand binding domain-containing protein</fullName>
    </recommendedName>
</protein>
<gene>
    <name evidence="2" type="ORF">AKJ66_03145</name>
</gene>
<comment type="caution">
    <text evidence="2">The sequence shown here is derived from an EMBL/GenBank/DDBJ whole genome shotgun (WGS) entry which is preliminary data.</text>
</comment>
<dbReference type="Proteomes" id="UP000070657">
    <property type="component" value="Unassembled WGS sequence"/>
</dbReference>
<dbReference type="SUPFAM" id="SSF54909">
    <property type="entry name" value="Dimeric alpha+beta barrel"/>
    <property type="match status" value="1"/>
</dbReference>
<dbReference type="Pfam" id="PF01037">
    <property type="entry name" value="AsnC_trans_reg"/>
    <property type="match status" value="1"/>
</dbReference>
<dbReference type="Gene3D" id="3.30.70.920">
    <property type="match status" value="1"/>
</dbReference>
<sequence>MLIRTKVGAMEEVYEKIKGMKKVQRAAMVTGPYDIMVIIEAENIEEITKRLIQEVRDIEGVKETTTNIFIE</sequence>
<keyword evidence="3" id="KW-1185">Reference proteome</keyword>
<evidence type="ECO:0000313" key="3">
    <source>
        <dbReference type="Proteomes" id="UP000070657"/>
    </source>
</evidence>
<organism evidence="2 3">
    <name type="scientific">candidate division MSBL1 archaeon SCGC-AAA259E22</name>
    <dbReference type="NCBI Taxonomy" id="1698265"/>
    <lineage>
        <taxon>Archaea</taxon>
        <taxon>Methanobacteriati</taxon>
        <taxon>Methanobacteriota</taxon>
        <taxon>candidate division MSBL1</taxon>
    </lineage>
</organism>
<evidence type="ECO:0000313" key="2">
    <source>
        <dbReference type="EMBL" id="KXA92946.1"/>
    </source>
</evidence>
<dbReference type="EMBL" id="LHXP01000036">
    <property type="protein sequence ID" value="KXA92946.1"/>
    <property type="molecule type" value="Genomic_DNA"/>
</dbReference>
<proteinExistence type="predicted"/>
<dbReference type="InterPro" id="IPR011008">
    <property type="entry name" value="Dimeric_a/b-barrel"/>
</dbReference>
<feature type="domain" description="Transcription regulator AsnC/Lrp ligand binding" evidence="1">
    <location>
        <begin position="2"/>
        <end position="70"/>
    </location>
</feature>
<reference evidence="2 3" key="1">
    <citation type="journal article" date="2016" name="Sci. Rep.">
        <title>Metabolic traits of an uncultured archaeal lineage -MSBL1- from brine pools of the Red Sea.</title>
        <authorList>
            <person name="Mwirichia R."/>
            <person name="Alam I."/>
            <person name="Rashid M."/>
            <person name="Vinu M."/>
            <person name="Ba-Alawi W."/>
            <person name="Anthony Kamau A."/>
            <person name="Kamanda Ngugi D."/>
            <person name="Goker M."/>
            <person name="Klenk H.P."/>
            <person name="Bajic V."/>
            <person name="Stingl U."/>
        </authorList>
    </citation>
    <scope>NUCLEOTIDE SEQUENCE [LARGE SCALE GENOMIC DNA]</scope>
    <source>
        <strain evidence="2">SCGC-AAA259E22</strain>
    </source>
</reference>
<name>A0A133UFQ3_9EURY</name>
<dbReference type="InterPro" id="IPR019887">
    <property type="entry name" value="Tscrpt_reg_AsnC/Lrp_C"/>
</dbReference>
<evidence type="ECO:0000259" key="1">
    <source>
        <dbReference type="Pfam" id="PF01037"/>
    </source>
</evidence>
<dbReference type="AlphaFoldDB" id="A0A133UFQ3"/>
<accession>A0A133UFQ3</accession>